<dbReference type="InterPro" id="IPR051044">
    <property type="entry name" value="MAG_DAG_Lipase"/>
</dbReference>
<dbReference type="Pfam" id="PF12146">
    <property type="entry name" value="Hydrolase_4"/>
    <property type="match status" value="1"/>
</dbReference>
<organism evidence="2 3">
    <name type="scientific">Anaerosacchariphilus hominis</name>
    <dbReference type="NCBI Taxonomy" id="2763017"/>
    <lineage>
        <taxon>Bacteria</taxon>
        <taxon>Bacillati</taxon>
        <taxon>Bacillota</taxon>
        <taxon>Clostridia</taxon>
        <taxon>Lachnospirales</taxon>
        <taxon>Lachnospiraceae</taxon>
        <taxon>Anaerosacchariphilus</taxon>
    </lineage>
</organism>
<comment type="caution">
    <text evidence="2">The sequence shown here is derived from an EMBL/GenBank/DDBJ whole genome shotgun (WGS) entry which is preliminary data.</text>
</comment>
<reference evidence="2" key="1">
    <citation type="submission" date="2020-08" db="EMBL/GenBank/DDBJ databases">
        <title>Genome public.</title>
        <authorList>
            <person name="Liu C."/>
            <person name="Sun Q."/>
        </authorList>
    </citation>
    <scope>NUCLEOTIDE SEQUENCE</scope>
    <source>
        <strain evidence="2">NSJ-68</strain>
    </source>
</reference>
<proteinExistence type="predicted"/>
<accession>A0A923LBB5</accession>
<dbReference type="AlphaFoldDB" id="A0A923LBB5"/>
<evidence type="ECO:0000259" key="1">
    <source>
        <dbReference type="Pfam" id="PF12146"/>
    </source>
</evidence>
<gene>
    <name evidence="2" type="ORF">H8S44_05480</name>
</gene>
<dbReference type="Proteomes" id="UP000649345">
    <property type="component" value="Unassembled WGS sequence"/>
</dbReference>
<dbReference type="GO" id="GO:0016787">
    <property type="term" value="F:hydrolase activity"/>
    <property type="evidence" value="ECO:0007669"/>
    <property type="project" value="UniProtKB-KW"/>
</dbReference>
<dbReference type="InterPro" id="IPR022742">
    <property type="entry name" value="Hydrolase_4"/>
</dbReference>
<evidence type="ECO:0000313" key="3">
    <source>
        <dbReference type="Proteomes" id="UP000649345"/>
    </source>
</evidence>
<dbReference type="EMBL" id="JACOOR010000003">
    <property type="protein sequence ID" value="MBC5659221.1"/>
    <property type="molecule type" value="Genomic_DNA"/>
</dbReference>
<sequence length="328" mass="38026">MKVTEKSYRFESTNGMDAISGRAYFPEGKPRGMIQILHDQGEHMGRYRLLMKELASAGYLVFGNDHMGHGEAAREAERLGRFSGENNVLHMVDDVKKMFAQVLADCSVLTGETEKKSDSSKTPMLRCLVGVGIGAAMAKAYVLRNRDCNALILCGDRGFVSGVNMEERECERLIRKQGGTQTAAPLWEKRQQKYNRYIEYPEADSWRTTSRQEVGRFQKDPLCGITYDLYSYRTLLQLERLLTLREWTGSYSEYLPLYVMAGVKDPVSNYTRELDRMLERLRYSDAKNVFYKYYKNSRHDLLFDVEASQVLQDIKRFLDMIQKQWRQQ</sequence>
<dbReference type="PANTHER" id="PTHR11614">
    <property type="entry name" value="PHOSPHOLIPASE-RELATED"/>
    <property type="match status" value="1"/>
</dbReference>
<keyword evidence="2" id="KW-0378">Hydrolase</keyword>
<dbReference type="RefSeq" id="WP_186871632.1">
    <property type="nucleotide sequence ID" value="NZ_JACOOR010000003.1"/>
</dbReference>
<feature type="domain" description="Serine aminopeptidase S33" evidence="1">
    <location>
        <begin position="29"/>
        <end position="305"/>
    </location>
</feature>
<dbReference type="Gene3D" id="3.40.50.1820">
    <property type="entry name" value="alpha/beta hydrolase"/>
    <property type="match status" value="1"/>
</dbReference>
<dbReference type="SUPFAM" id="SSF53474">
    <property type="entry name" value="alpha/beta-Hydrolases"/>
    <property type="match status" value="1"/>
</dbReference>
<dbReference type="InterPro" id="IPR029058">
    <property type="entry name" value="AB_hydrolase_fold"/>
</dbReference>
<keyword evidence="3" id="KW-1185">Reference proteome</keyword>
<evidence type="ECO:0000313" key="2">
    <source>
        <dbReference type="EMBL" id="MBC5659221.1"/>
    </source>
</evidence>
<protein>
    <submittedName>
        <fullName evidence="2">Alpha/beta hydrolase</fullName>
    </submittedName>
</protein>
<name>A0A923LBB5_9FIRM</name>